<dbReference type="Ensembl" id="ENSNBRT00000020710.1">
    <property type="protein sequence ID" value="ENSNBRP00000020173.1"/>
    <property type="gene ID" value="ENSNBRG00000015512.1"/>
</dbReference>
<dbReference type="PRINTS" id="PR00503">
    <property type="entry name" value="BROMODOMAIN"/>
</dbReference>
<accession>A0A3Q4HI29</accession>
<evidence type="ECO:0000256" key="16">
    <source>
        <dbReference type="SAM" id="MobiDB-lite"/>
    </source>
</evidence>
<dbReference type="FunFam" id="1.20.920.10:FF:000002">
    <property type="entry name" value="Bromodomain-containing protein 4"/>
    <property type="match status" value="1"/>
</dbReference>
<feature type="compositionally biased region" description="Basic and acidic residues" evidence="16">
    <location>
        <begin position="863"/>
        <end position="882"/>
    </location>
</feature>
<evidence type="ECO:0000256" key="4">
    <source>
        <dbReference type="ARBA" id="ARBA00022553"/>
    </source>
</evidence>
<dbReference type="PROSITE" id="PS50014">
    <property type="entry name" value="BROMODOMAIN_2"/>
    <property type="match status" value="2"/>
</dbReference>
<evidence type="ECO:0000313" key="19">
    <source>
        <dbReference type="Ensembl" id="ENSNBRP00000020173.1"/>
    </source>
</evidence>
<keyword evidence="7" id="KW-0007">Acetylation</keyword>
<dbReference type="Pfam" id="PF17105">
    <property type="entry name" value="BRD4_CDT"/>
    <property type="match status" value="1"/>
</dbReference>
<feature type="region of interest" description="Disordered" evidence="16">
    <location>
        <begin position="409"/>
        <end position="431"/>
    </location>
</feature>
<feature type="region of interest" description="Disordered" evidence="16">
    <location>
        <begin position="344"/>
        <end position="386"/>
    </location>
</feature>
<evidence type="ECO:0000256" key="5">
    <source>
        <dbReference type="ARBA" id="ARBA00022737"/>
    </source>
</evidence>
<protein>
    <recommendedName>
        <fullName evidence="12">Bromodomain-containing protein 2</fullName>
    </recommendedName>
</protein>
<feature type="domain" description="NET" evidence="18">
    <location>
        <begin position="452"/>
        <end position="534"/>
    </location>
</feature>
<dbReference type="SMART" id="SM00297">
    <property type="entry name" value="BROMO"/>
    <property type="match status" value="2"/>
</dbReference>
<evidence type="ECO:0000313" key="20">
    <source>
        <dbReference type="Proteomes" id="UP000261580"/>
    </source>
</evidence>
<feature type="domain" description="Bromo" evidence="17">
    <location>
        <begin position="44"/>
        <end position="116"/>
    </location>
</feature>
<keyword evidence="11" id="KW-0539">Nucleus</keyword>
<dbReference type="Proteomes" id="UP000261580">
    <property type="component" value="Unassembled WGS sequence"/>
</dbReference>
<evidence type="ECO:0000256" key="3">
    <source>
        <dbReference type="ARBA" id="ARBA00022454"/>
    </source>
</evidence>
<dbReference type="InterPro" id="IPR043508">
    <property type="entry name" value="Bromo_Brdt_I"/>
</dbReference>
<dbReference type="STRING" id="32507.ENSNBRP00000020173"/>
<dbReference type="FunFam" id="1.20.920.10:FF:000003">
    <property type="entry name" value="Bromodomain-containing protein 2"/>
    <property type="match status" value="1"/>
</dbReference>
<evidence type="ECO:0000256" key="2">
    <source>
        <dbReference type="ARBA" id="ARBA00004286"/>
    </source>
</evidence>
<feature type="domain" description="Bromo" evidence="17">
    <location>
        <begin position="252"/>
        <end position="324"/>
    </location>
</feature>
<organism evidence="19 20">
    <name type="scientific">Neolamprologus brichardi</name>
    <name type="common">Fairy cichlid</name>
    <name type="synonym">Lamprologus brichardi</name>
    <dbReference type="NCBI Taxonomy" id="32507"/>
    <lineage>
        <taxon>Eukaryota</taxon>
        <taxon>Metazoa</taxon>
        <taxon>Chordata</taxon>
        <taxon>Craniata</taxon>
        <taxon>Vertebrata</taxon>
        <taxon>Euteleostomi</taxon>
        <taxon>Actinopterygii</taxon>
        <taxon>Neopterygii</taxon>
        <taxon>Teleostei</taxon>
        <taxon>Neoteleostei</taxon>
        <taxon>Acanthomorphata</taxon>
        <taxon>Ovalentaria</taxon>
        <taxon>Cichlomorphae</taxon>
        <taxon>Cichliformes</taxon>
        <taxon>Cichlidae</taxon>
        <taxon>African cichlids</taxon>
        <taxon>Pseudocrenilabrinae</taxon>
        <taxon>Lamprologini</taxon>
        <taxon>Neolamprologus</taxon>
    </lineage>
</organism>
<comment type="subcellular location">
    <subcellularLocation>
        <location evidence="2">Chromosome</location>
    </subcellularLocation>
    <subcellularLocation>
        <location evidence="1">Nucleus</location>
    </subcellularLocation>
</comment>
<dbReference type="Pfam" id="PF17035">
    <property type="entry name" value="BET"/>
    <property type="match status" value="1"/>
</dbReference>
<evidence type="ECO:0000259" key="18">
    <source>
        <dbReference type="PROSITE" id="PS51525"/>
    </source>
</evidence>
<reference evidence="19" key="1">
    <citation type="submission" date="2025-08" db="UniProtKB">
        <authorList>
            <consortium name="Ensembl"/>
        </authorList>
    </citation>
    <scope>IDENTIFICATION</scope>
</reference>
<dbReference type="GO" id="GO:0006338">
    <property type="term" value="P:chromatin remodeling"/>
    <property type="evidence" value="ECO:0007669"/>
    <property type="project" value="TreeGrafter"/>
</dbReference>
<sequence>MSEVNVCPPVSGNPPPPEVINSKRPGRVTNQLQYLEKVVLQALWRHQYSWPFHQPVDAVALCLPDYYTIITNPMDLGTIKKRLKNSYYWQAVDCIEDFNTMFTNCYVYNQPGDDIVFMAKTLEKLFLQKLSKMPQEEVILNEKEKKVVLQQTVTVIPPDVPQSSLPIQLSAQTDSTLSLKRKADPTTTSVITSSEVSPAEHSAPCMLISRRGSGRPIKRPKKDLPLFEAKKVRLSEQLRCCNDILKELLSKRHSAYAWPFYVPVDAAALGLHDYHDIIKHPMDLSTIKKKMDQREYGNAKEFAADVRLMFSNCYKYNPPSNEVVHMARKLQEVFEARYLKLPHEAESCQTPHQQEREKGNRNGSLSTSESSDSKSSSSEEEFSSEEIATQLANLEDQLKAVSDQLKKFVQDPMMKSRKREKLKKEKRSREKDIARLKNKSLKYKSVVQRIATNEGSAPLAPITYQEKKQLKLDINKLPGDKLGKLVKIIHTRESCLRDSTLEEIEVDFEMLKPSTLRALQRFVAECLTKSIKNVTSKYSVRKRFVAMVLPRVRQCKNVSLVLTAQVVASPGLSCSSSGSSSSSSSDSSSSSSLSTACDVSDTESGLVFSVRHAAGKQMLGGADLTKASVKTCQLLANGQSVKEADREGHPAQHDAALTCDDFTLSPPDLSALLSPMGSPMGSPVDPLDWAAARFEQGPVLSPLGDSPLQTKDEIRPNFRYTADLPDNQLINVPNTDAASKSAEGEKPQIPKKDIVVKNTEPWVRLGRQRETVMPPPIKSSKESFQMFREKALKKKLLDESKEIEVPEKTSLQVACKSEQNPQPVKEVSGLPGSICTEGPWDAPKHVEQQKSKETQPLTTQSSLDKERELARKRAQERRKREAVSTICICFSDPFV</sequence>
<keyword evidence="9 15" id="KW-0103">Bromodomain</keyword>
<dbReference type="InterPro" id="IPR031354">
    <property type="entry name" value="BRD4_CDT"/>
</dbReference>
<dbReference type="InterPro" id="IPR027353">
    <property type="entry name" value="NET_dom"/>
</dbReference>
<evidence type="ECO:0000256" key="6">
    <source>
        <dbReference type="ARBA" id="ARBA00022853"/>
    </source>
</evidence>
<dbReference type="InterPro" id="IPR036427">
    <property type="entry name" value="Bromodomain-like_sf"/>
</dbReference>
<dbReference type="GO" id="GO:0005634">
    <property type="term" value="C:nucleus"/>
    <property type="evidence" value="ECO:0007669"/>
    <property type="project" value="UniProtKB-SubCell"/>
</dbReference>
<evidence type="ECO:0000256" key="8">
    <source>
        <dbReference type="ARBA" id="ARBA00023015"/>
    </source>
</evidence>
<dbReference type="PANTHER" id="PTHR22880:SF240">
    <property type="entry name" value="BROMODOMAIN-CONTAINING PROTEIN 2"/>
    <property type="match status" value="1"/>
</dbReference>
<evidence type="ECO:0000256" key="7">
    <source>
        <dbReference type="ARBA" id="ARBA00022990"/>
    </source>
</evidence>
<comment type="subunit">
    <text evidence="14">Homodimer. Interacts with E2F1. Interacts with (acetylated) STAT3; promoting STAT3 recruitment to chromatin. Interacts with CTCF; promoting BRD2 recruitment to chromatin.</text>
</comment>
<evidence type="ECO:0000256" key="15">
    <source>
        <dbReference type="PROSITE-ProRule" id="PRU00035"/>
    </source>
</evidence>
<keyword evidence="10" id="KW-0804">Transcription</keyword>
<dbReference type="Bgee" id="ENSNBRG00000015512">
    <property type="expression patterns" value="Expressed in testis"/>
</dbReference>
<dbReference type="GeneTree" id="ENSGT00940000166414"/>
<dbReference type="InterPro" id="IPR001487">
    <property type="entry name" value="Bromodomain"/>
</dbReference>
<dbReference type="Gene3D" id="1.20.1270.220">
    <property type="match status" value="1"/>
</dbReference>
<dbReference type="GO" id="GO:0000785">
    <property type="term" value="C:chromatin"/>
    <property type="evidence" value="ECO:0007669"/>
    <property type="project" value="TreeGrafter"/>
</dbReference>
<dbReference type="PROSITE" id="PS51525">
    <property type="entry name" value="NET"/>
    <property type="match status" value="1"/>
</dbReference>
<dbReference type="OMA" id="MISKCKG"/>
<evidence type="ECO:0000256" key="1">
    <source>
        <dbReference type="ARBA" id="ARBA00004123"/>
    </source>
</evidence>
<reference evidence="19" key="2">
    <citation type="submission" date="2025-09" db="UniProtKB">
        <authorList>
            <consortium name="Ensembl"/>
        </authorList>
    </citation>
    <scope>IDENTIFICATION</scope>
</reference>
<evidence type="ECO:0000256" key="12">
    <source>
        <dbReference type="ARBA" id="ARBA00040998"/>
    </source>
</evidence>
<dbReference type="AlphaFoldDB" id="A0A3Q4HI29"/>
<feature type="compositionally biased region" description="Basic residues" evidence="16">
    <location>
        <begin position="415"/>
        <end position="426"/>
    </location>
</feature>
<evidence type="ECO:0000256" key="14">
    <source>
        <dbReference type="ARBA" id="ARBA00046861"/>
    </source>
</evidence>
<keyword evidence="5" id="KW-0677">Repeat</keyword>
<dbReference type="PROSITE" id="PS00633">
    <property type="entry name" value="BROMODOMAIN_1"/>
    <property type="match status" value="2"/>
</dbReference>
<evidence type="ECO:0000256" key="13">
    <source>
        <dbReference type="ARBA" id="ARBA00044509"/>
    </source>
</evidence>
<dbReference type="GO" id="GO:0006355">
    <property type="term" value="P:regulation of DNA-templated transcription"/>
    <property type="evidence" value="ECO:0007669"/>
    <property type="project" value="TreeGrafter"/>
</dbReference>
<dbReference type="InterPro" id="IPR043509">
    <property type="entry name" value="Bromo_Brdt_II"/>
</dbReference>
<keyword evidence="6" id="KW-0156">Chromatin regulator</keyword>
<dbReference type="InterPro" id="IPR018359">
    <property type="entry name" value="Bromodomain_CS"/>
</dbReference>
<feature type="compositionally biased region" description="Basic and acidic residues" evidence="16">
    <location>
        <begin position="842"/>
        <end position="853"/>
    </location>
</feature>
<dbReference type="Pfam" id="PF00439">
    <property type="entry name" value="Bromodomain"/>
    <property type="match status" value="2"/>
</dbReference>
<keyword evidence="4" id="KW-0597">Phosphoprotein</keyword>
<feature type="compositionally biased region" description="Low complexity" evidence="16">
    <location>
        <begin position="364"/>
        <end position="376"/>
    </location>
</feature>
<keyword evidence="8" id="KW-0805">Transcription regulation</keyword>
<name>A0A3Q4HI29_NEOBR</name>
<dbReference type="PANTHER" id="PTHR22880">
    <property type="entry name" value="FALZ-RELATED BROMODOMAIN-CONTAINING PROTEINS"/>
    <property type="match status" value="1"/>
</dbReference>
<dbReference type="Gene3D" id="1.20.920.10">
    <property type="entry name" value="Bromodomain-like"/>
    <property type="match status" value="2"/>
</dbReference>
<dbReference type="InterPro" id="IPR038336">
    <property type="entry name" value="NET_sf"/>
</dbReference>
<feature type="compositionally biased region" description="Low complexity" evidence="16">
    <location>
        <begin position="1"/>
        <end position="10"/>
    </location>
</feature>
<comment type="similarity">
    <text evidence="13">Belongs to the BET family.</text>
</comment>
<evidence type="ECO:0000256" key="10">
    <source>
        <dbReference type="ARBA" id="ARBA00023163"/>
    </source>
</evidence>
<evidence type="ECO:0000256" key="9">
    <source>
        <dbReference type="ARBA" id="ARBA00023117"/>
    </source>
</evidence>
<keyword evidence="3" id="KW-0158">Chromosome</keyword>
<proteinExistence type="inferred from homology"/>
<dbReference type="SUPFAM" id="SSF47370">
    <property type="entry name" value="Bromodomain"/>
    <property type="match status" value="2"/>
</dbReference>
<keyword evidence="20" id="KW-1185">Reference proteome</keyword>
<dbReference type="CDD" id="cd05497">
    <property type="entry name" value="Bromo_Brdt_I_like"/>
    <property type="match status" value="1"/>
</dbReference>
<dbReference type="InterPro" id="IPR050935">
    <property type="entry name" value="Bromo_chromatin_reader"/>
</dbReference>
<feature type="region of interest" description="Disordered" evidence="16">
    <location>
        <begin position="814"/>
        <end position="882"/>
    </location>
</feature>
<dbReference type="FunFam" id="1.20.1270.220:FF:000001">
    <property type="entry name" value="bromodomain-containing protein 2 isoform X1"/>
    <property type="match status" value="1"/>
</dbReference>
<evidence type="ECO:0000256" key="11">
    <source>
        <dbReference type="ARBA" id="ARBA00023242"/>
    </source>
</evidence>
<dbReference type="CDD" id="cd05498">
    <property type="entry name" value="Bromo_Brdt_II_like"/>
    <property type="match status" value="1"/>
</dbReference>
<feature type="region of interest" description="Disordered" evidence="16">
    <location>
        <begin position="1"/>
        <end position="23"/>
    </location>
</feature>
<evidence type="ECO:0000259" key="17">
    <source>
        <dbReference type="PROSITE" id="PS50014"/>
    </source>
</evidence>
<feature type="region of interest" description="Disordered" evidence="16">
    <location>
        <begin position="571"/>
        <end position="594"/>
    </location>
</feature>